<feature type="signal peptide" evidence="1">
    <location>
        <begin position="1"/>
        <end position="36"/>
    </location>
</feature>
<dbReference type="EMBL" id="SMKZ01000079">
    <property type="protein sequence ID" value="TDD96769.1"/>
    <property type="molecule type" value="Genomic_DNA"/>
</dbReference>
<dbReference type="Gene3D" id="2.115.10.20">
    <property type="entry name" value="Glycosyl hydrolase domain, family 43"/>
    <property type="match status" value="2"/>
</dbReference>
<dbReference type="AlphaFoldDB" id="A0A4R5CCZ8"/>
<evidence type="ECO:0000313" key="3">
    <source>
        <dbReference type="Proteomes" id="UP000294739"/>
    </source>
</evidence>
<accession>A0A4R5CCZ8</accession>
<proteinExistence type="predicted"/>
<comment type="caution">
    <text evidence="2">The sequence shown here is derived from an EMBL/GenBank/DDBJ whole genome shotgun (WGS) entry which is preliminary data.</text>
</comment>
<dbReference type="Gene3D" id="2.60.120.260">
    <property type="entry name" value="Galactose-binding domain-like"/>
    <property type="match status" value="1"/>
</dbReference>
<dbReference type="InterPro" id="IPR023296">
    <property type="entry name" value="Glyco_hydro_beta-prop_sf"/>
</dbReference>
<name>A0A4R5CCZ8_9ACTN</name>
<organism evidence="2 3">
    <name type="scientific">Jiangella asiatica</name>
    <dbReference type="NCBI Taxonomy" id="2530372"/>
    <lineage>
        <taxon>Bacteria</taxon>
        <taxon>Bacillati</taxon>
        <taxon>Actinomycetota</taxon>
        <taxon>Actinomycetes</taxon>
        <taxon>Jiangellales</taxon>
        <taxon>Jiangellaceae</taxon>
        <taxon>Jiangella</taxon>
    </lineage>
</organism>
<evidence type="ECO:0000256" key="1">
    <source>
        <dbReference type="SAM" id="SignalP"/>
    </source>
</evidence>
<reference evidence="2 3" key="1">
    <citation type="submission" date="2019-03" db="EMBL/GenBank/DDBJ databases">
        <title>Draft genome sequences of novel Actinobacteria.</title>
        <authorList>
            <person name="Sahin N."/>
            <person name="Ay H."/>
            <person name="Saygin H."/>
        </authorList>
    </citation>
    <scope>NUCLEOTIDE SEQUENCE [LARGE SCALE GENOMIC DNA]</scope>
    <source>
        <strain evidence="2 3">5K138</strain>
    </source>
</reference>
<dbReference type="RefSeq" id="WP_131901638.1">
    <property type="nucleotide sequence ID" value="NZ_SMKZ01000079.1"/>
</dbReference>
<keyword evidence="3" id="KW-1185">Reference proteome</keyword>
<dbReference type="Proteomes" id="UP000294739">
    <property type="component" value="Unassembled WGS sequence"/>
</dbReference>
<evidence type="ECO:0008006" key="4">
    <source>
        <dbReference type="Google" id="ProtNLM"/>
    </source>
</evidence>
<protein>
    <recommendedName>
        <fullName evidence="4">CBM-cenC domain-containing protein</fullName>
    </recommendedName>
</protein>
<dbReference type="InParanoid" id="A0A4R5CCZ8"/>
<feature type="chain" id="PRO_5038961046" description="CBM-cenC domain-containing protein" evidence="1">
    <location>
        <begin position="37"/>
        <end position="681"/>
    </location>
</feature>
<dbReference type="SUPFAM" id="SSF75005">
    <property type="entry name" value="Arabinanase/levansucrase/invertase"/>
    <property type="match status" value="2"/>
</dbReference>
<dbReference type="OrthoDB" id="9799605at2"/>
<evidence type="ECO:0000313" key="2">
    <source>
        <dbReference type="EMBL" id="TDD96769.1"/>
    </source>
</evidence>
<keyword evidence="1" id="KW-0732">Signal</keyword>
<sequence length="681" mass="73356">MVSKVHPQWFGRLARSGSAAVAVVAAVAVSSSVFVAAQPLPQPVVGKPGVLLQNGAFDAGDRSGHPIGWGVEGNADGANVVNLGAYRTAGLGSLEINDVAGSAVSVRSERVVATAGDAYTLTARLKGRSGSPAWLYLEFWDFNRNRIGVTHAEPEFSADWQTVTVTGVAPPETAHVTAHVYGPLAGAGVSYWDEVELAAEPPAYDPQLGTERELFLDDYRIESAHDVERVVHPGEKRQLPVLRPDQPWEHSSYIYGSVYLIDGVYRMWYTCFNDQAPSYHTCYAESGDGISWEKPLGRSTVSGVGYKDIPASQTNIVLAGSGAHVVYNPDAPADRKYFLMKTQPAPGVPGGNGYWGWISPDGYNWTPMEGGPLLHDGDVVQTTWDPRSELYIATVKKRMFTSRTPGIYERSAFVSTSPDLETWTTPQLAVSGDSADDGAAEALGGLEGQIYGMPVLPYESTYIGVPWVFLTTDYTSGEYATAADGPVLPQLASSRDLLRWQRPVREPLLEPSRGGAWDDGALYTASNILVDDSTITMYYGGFQNGHGGADSDDPNRDQHFGNVGLATWRRDGFASMTNASLPGVGDPGEITTKPVVFDGGQLNVNAVVHDGGSLTVEVLTADGEPIPGFTADAMIPINGDRLSAAVNWRGSARLESLAGQQVRFRFHLVNTDLYSYWVTER</sequence>
<gene>
    <name evidence="2" type="ORF">E1269_30120</name>
</gene>